<dbReference type="SUPFAM" id="SSF88697">
    <property type="entry name" value="PUA domain-like"/>
    <property type="match status" value="1"/>
</dbReference>
<dbReference type="InterPro" id="IPR002478">
    <property type="entry name" value="PUA"/>
</dbReference>
<accession>A0A3G6ISR4</accession>
<dbReference type="GO" id="GO:0003723">
    <property type="term" value="F:RNA binding"/>
    <property type="evidence" value="ECO:0007669"/>
    <property type="project" value="InterPro"/>
</dbReference>
<dbReference type="OrthoDB" id="9804434at2"/>
<keyword evidence="5 8" id="KW-0547">Nucleotide-binding</keyword>
<evidence type="ECO:0000256" key="7">
    <source>
        <dbReference type="ARBA" id="ARBA00022840"/>
    </source>
</evidence>
<dbReference type="SMART" id="SM00359">
    <property type="entry name" value="PUA"/>
    <property type="match status" value="1"/>
</dbReference>
<comment type="catalytic activity">
    <reaction evidence="8">
        <text>L-glutamate + ATP = L-glutamyl 5-phosphate + ADP</text>
        <dbReference type="Rhea" id="RHEA:14877"/>
        <dbReference type="ChEBI" id="CHEBI:29985"/>
        <dbReference type="ChEBI" id="CHEBI:30616"/>
        <dbReference type="ChEBI" id="CHEBI:58274"/>
        <dbReference type="ChEBI" id="CHEBI:456216"/>
        <dbReference type="EC" id="2.7.2.11"/>
    </reaction>
</comment>
<dbReference type="InterPro" id="IPR041739">
    <property type="entry name" value="G5K_ProB"/>
</dbReference>
<dbReference type="AlphaFoldDB" id="A0A3G6ISR4"/>
<reference evidence="10 11" key="1">
    <citation type="submission" date="2018-11" db="EMBL/GenBank/DDBJ databases">
        <authorList>
            <person name="Kleinhagauer T."/>
            <person name="Glaeser S.P."/>
            <person name="Spergser J."/>
            <person name="Ruckert C."/>
            <person name="Kaempfer P."/>
            <person name="Busse H.-J."/>
        </authorList>
    </citation>
    <scope>NUCLEOTIDE SEQUENCE [LARGE SCALE GENOMIC DNA]</scope>
    <source>
        <strain evidence="10 11">812CH</strain>
    </source>
</reference>
<dbReference type="InterPro" id="IPR005715">
    <property type="entry name" value="Glu_5kinase/COase_Synthase"/>
</dbReference>
<keyword evidence="2 8" id="KW-0028">Amino-acid biosynthesis</keyword>
<keyword evidence="3 8" id="KW-0641">Proline biosynthesis</keyword>
<dbReference type="KEGG" id="cpso:CPPEL_02740"/>
<evidence type="ECO:0000256" key="4">
    <source>
        <dbReference type="ARBA" id="ARBA00022679"/>
    </source>
</evidence>
<dbReference type="InterPro" id="IPR019797">
    <property type="entry name" value="Glutamate_5-kinase_CS"/>
</dbReference>
<dbReference type="CDD" id="cd04242">
    <property type="entry name" value="AAK_G5K_ProB"/>
    <property type="match status" value="1"/>
</dbReference>
<keyword evidence="4 8" id="KW-0808">Transferase</keyword>
<feature type="binding site" evidence="8">
    <location>
        <position position="25"/>
    </location>
    <ligand>
        <name>ATP</name>
        <dbReference type="ChEBI" id="CHEBI:30616"/>
    </ligand>
</feature>
<dbReference type="PROSITE" id="PS50890">
    <property type="entry name" value="PUA"/>
    <property type="match status" value="1"/>
</dbReference>
<feature type="binding site" evidence="8">
    <location>
        <position position="164"/>
    </location>
    <ligand>
        <name>substrate</name>
    </ligand>
</feature>
<evidence type="ECO:0000256" key="3">
    <source>
        <dbReference type="ARBA" id="ARBA00022650"/>
    </source>
</evidence>
<protein>
    <recommendedName>
        <fullName evidence="8">Glutamate 5-kinase</fullName>
        <ecNumber evidence="8">2.7.2.11</ecNumber>
    </recommendedName>
    <alternativeName>
        <fullName evidence="8">Gamma-glutamyl kinase</fullName>
        <shortName evidence="8">GK</shortName>
    </alternativeName>
</protein>
<comment type="similarity">
    <text evidence="8">Belongs to the glutamate 5-kinase family.</text>
</comment>
<dbReference type="EC" id="2.7.2.11" evidence="8"/>
<evidence type="ECO:0000313" key="11">
    <source>
        <dbReference type="Proteomes" id="UP000271426"/>
    </source>
</evidence>
<dbReference type="Pfam" id="PF01472">
    <property type="entry name" value="PUA"/>
    <property type="match status" value="1"/>
</dbReference>
<dbReference type="Pfam" id="PF00696">
    <property type="entry name" value="AA_kinase"/>
    <property type="match status" value="1"/>
</dbReference>
<dbReference type="EMBL" id="CP033898">
    <property type="protein sequence ID" value="AZA08679.1"/>
    <property type="molecule type" value="Genomic_DNA"/>
</dbReference>
<dbReference type="InterPro" id="IPR001057">
    <property type="entry name" value="Glu/AcGlu_kinase"/>
</dbReference>
<dbReference type="PIRSF" id="PIRSF000729">
    <property type="entry name" value="GK"/>
    <property type="match status" value="1"/>
</dbReference>
<dbReference type="RefSeq" id="WP_123959696.1">
    <property type="nucleotide sequence ID" value="NZ_CP033898.1"/>
</dbReference>
<dbReference type="UniPathway" id="UPA00098">
    <property type="reaction ID" value="UER00359"/>
</dbReference>
<dbReference type="Gene3D" id="2.30.130.10">
    <property type="entry name" value="PUA domain"/>
    <property type="match status" value="1"/>
</dbReference>
<dbReference type="InterPro" id="IPR036393">
    <property type="entry name" value="AceGlu_kinase-like_sf"/>
</dbReference>
<proteinExistence type="inferred from homology"/>
<dbReference type="NCBIfam" id="TIGR01027">
    <property type="entry name" value="proB"/>
    <property type="match status" value="1"/>
</dbReference>
<name>A0A3G6ISR4_9CORY</name>
<dbReference type="GO" id="GO:0005524">
    <property type="term" value="F:ATP binding"/>
    <property type="evidence" value="ECO:0007669"/>
    <property type="project" value="UniProtKB-KW"/>
</dbReference>
<dbReference type="Proteomes" id="UP000271426">
    <property type="component" value="Chromosome"/>
</dbReference>
<feature type="domain" description="PUA" evidence="9">
    <location>
        <begin position="287"/>
        <end position="366"/>
    </location>
</feature>
<dbReference type="InterPro" id="IPR011529">
    <property type="entry name" value="Glu_5kinase"/>
</dbReference>
<evidence type="ECO:0000256" key="8">
    <source>
        <dbReference type="HAMAP-Rule" id="MF_00456"/>
    </source>
</evidence>
<feature type="binding site" evidence="8">
    <location>
        <begin position="184"/>
        <end position="185"/>
    </location>
    <ligand>
        <name>ATP</name>
        <dbReference type="ChEBI" id="CHEBI:30616"/>
    </ligand>
</feature>
<evidence type="ECO:0000259" key="9">
    <source>
        <dbReference type="SMART" id="SM00359"/>
    </source>
</evidence>
<dbReference type="InterPro" id="IPR036974">
    <property type="entry name" value="PUA_sf"/>
</dbReference>
<keyword evidence="6 8" id="KW-0418">Kinase</keyword>
<dbReference type="FunFam" id="3.40.1160.10:FF:000018">
    <property type="entry name" value="Glutamate 5-kinase"/>
    <property type="match status" value="1"/>
</dbReference>
<dbReference type="PROSITE" id="PS00902">
    <property type="entry name" value="GLUTAMATE_5_KINASE"/>
    <property type="match status" value="1"/>
</dbReference>
<feature type="binding site" evidence="8">
    <location>
        <position position="152"/>
    </location>
    <ligand>
        <name>substrate</name>
    </ligand>
</feature>
<feature type="binding site" evidence="8">
    <location>
        <position position="65"/>
    </location>
    <ligand>
        <name>substrate</name>
    </ligand>
</feature>
<comment type="subcellular location">
    <subcellularLocation>
        <location evidence="8">Cytoplasm</location>
    </subcellularLocation>
</comment>
<evidence type="ECO:0000256" key="5">
    <source>
        <dbReference type="ARBA" id="ARBA00022741"/>
    </source>
</evidence>
<dbReference type="PANTHER" id="PTHR43654">
    <property type="entry name" value="GLUTAMATE 5-KINASE"/>
    <property type="match status" value="1"/>
</dbReference>
<sequence length="376" mass="39342">MTFAASGNPQDLRHHIAAAKRVVVKIGSSSLTGEDFAVSPERINRIVDALETRMGKGSDVIVVSSGAIAAGLKPLGLHRRPADLATKQAAASVGQVHLANAWGASFARYRRTTGQVLLTAADAGVRERARNAQRTIDRLRQLGCVPIINENDTVATSEMHFGDNDRLAAIAANLIAADALVLLSDVDGLYDRNPSDPNAHFISEVRDARDLEGVVAGDGGVVGTGGMASKVSAARLAARGGIPVLLTATARIEDALDRADVGTVFYPEENKLSAWKFWALYAADVGGGLRIDAGAVRAIQQGGNSLLAVGITEVIGDFHSGEIVEILGPEGQIIGRGEVAYDSDTLVGMVGKQSADLPEGMQRPVVHADYLSGSRA</sequence>
<dbReference type="GO" id="GO:0005829">
    <property type="term" value="C:cytosol"/>
    <property type="evidence" value="ECO:0007669"/>
    <property type="project" value="TreeGrafter"/>
</dbReference>
<dbReference type="CDD" id="cd21157">
    <property type="entry name" value="PUA_G5K"/>
    <property type="match status" value="1"/>
</dbReference>
<keyword evidence="11" id="KW-1185">Reference proteome</keyword>
<dbReference type="PRINTS" id="PR00474">
    <property type="entry name" value="GLU5KINASE"/>
</dbReference>
<evidence type="ECO:0000256" key="1">
    <source>
        <dbReference type="ARBA" id="ARBA00022490"/>
    </source>
</evidence>
<evidence type="ECO:0000256" key="6">
    <source>
        <dbReference type="ARBA" id="ARBA00022777"/>
    </source>
</evidence>
<comment type="function">
    <text evidence="8">Catalyzes the transfer of a phosphate group to glutamate to form L-glutamate 5-phosphate.</text>
</comment>
<dbReference type="InterPro" id="IPR001048">
    <property type="entry name" value="Asp/Glu/Uridylate_kinase"/>
</dbReference>
<dbReference type="InterPro" id="IPR015947">
    <property type="entry name" value="PUA-like_sf"/>
</dbReference>
<organism evidence="10 11">
    <name type="scientific">Corynebacterium pseudopelargi</name>
    <dbReference type="NCBI Taxonomy" id="2080757"/>
    <lineage>
        <taxon>Bacteria</taxon>
        <taxon>Bacillati</taxon>
        <taxon>Actinomycetota</taxon>
        <taxon>Actinomycetes</taxon>
        <taxon>Mycobacteriales</taxon>
        <taxon>Corynebacteriaceae</taxon>
        <taxon>Corynebacterium</taxon>
    </lineage>
</organism>
<evidence type="ECO:0000256" key="2">
    <source>
        <dbReference type="ARBA" id="ARBA00022605"/>
    </source>
</evidence>
<dbReference type="SUPFAM" id="SSF53633">
    <property type="entry name" value="Carbamate kinase-like"/>
    <property type="match status" value="1"/>
</dbReference>
<keyword evidence="7 8" id="KW-0067">ATP-binding</keyword>
<dbReference type="GO" id="GO:0055129">
    <property type="term" value="P:L-proline biosynthetic process"/>
    <property type="evidence" value="ECO:0007669"/>
    <property type="project" value="UniProtKB-UniRule"/>
</dbReference>
<feature type="binding site" evidence="8">
    <location>
        <begin position="224"/>
        <end position="230"/>
    </location>
    <ligand>
        <name>ATP</name>
        <dbReference type="ChEBI" id="CHEBI:30616"/>
    </ligand>
</feature>
<evidence type="ECO:0000313" key="10">
    <source>
        <dbReference type="EMBL" id="AZA08679.1"/>
    </source>
</evidence>
<dbReference type="HAMAP" id="MF_00456">
    <property type="entry name" value="ProB"/>
    <property type="match status" value="1"/>
</dbReference>
<dbReference type="GO" id="GO:0004349">
    <property type="term" value="F:glutamate 5-kinase activity"/>
    <property type="evidence" value="ECO:0007669"/>
    <property type="project" value="UniProtKB-UniRule"/>
</dbReference>
<gene>
    <name evidence="8 10" type="primary">proB</name>
    <name evidence="10" type="ORF">CPPEL_02740</name>
</gene>
<dbReference type="PANTHER" id="PTHR43654:SF1">
    <property type="entry name" value="ISOPENTENYL PHOSPHATE KINASE"/>
    <property type="match status" value="1"/>
</dbReference>
<dbReference type="Gene3D" id="3.40.1160.10">
    <property type="entry name" value="Acetylglutamate kinase-like"/>
    <property type="match status" value="1"/>
</dbReference>
<keyword evidence="1 8" id="KW-0963">Cytoplasm</keyword>
<comment type="pathway">
    <text evidence="8">Amino-acid biosynthesis; L-proline biosynthesis; L-glutamate 5-semialdehyde from L-glutamate: step 1/2.</text>
</comment>